<dbReference type="SUPFAM" id="SSF56672">
    <property type="entry name" value="DNA/RNA polymerases"/>
    <property type="match status" value="1"/>
</dbReference>
<evidence type="ECO:0000313" key="1">
    <source>
        <dbReference type="EMBL" id="KNZ44284.1"/>
    </source>
</evidence>
<dbReference type="PANTHER" id="PTHR33064">
    <property type="entry name" value="POL PROTEIN"/>
    <property type="match status" value="1"/>
</dbReference>
<dbReference type="InterPro" id="IPR043502">
    <property type="entry name" value="DNA/RNA_pol_sf"/>
</dbReference>
<protein>
    <submittedName>
        <fullName evidence="1">Putative retrotransposon nucleocapsid protein</fullName>
    </submittedName>
</protein>
<comment type="caution">
    <text evidence="1">The sequence shown here is derived from an EMBL/GenBank/DDBJ whole genome shotgun (WGS) entry which is preliminary data.</text>
</comment>
<feature type="non-terminal residue" evidence="1">
    <location>
        <position position="147"/>
    </location>
</feature>
<sequence length="147" mass="16891">PGMANCNDNPVWKQVYVVVYLEKILVYSKTLMIMFGTFKKCLNVFEKTVFVLNSQNPAKCQKVLDWPQPMSVKPLQGFLGFANFYRKFLKNYSKTIFNLTSLLQKDNPFLFTEQASKEFEALKKAFTTAPILAHFSELAQTLIKTDA</sequence>
<dbReference type="InterPro" id="IPR043128">
    <property type="entry name" value="Rev_trsase/Diguanyl_cyclase"/>
</dbReference>
<accession>A0A0L6U6Z0</accession>
<dbReference type="EMBL" id="LAVV01014952">
    <property type="protein sequence ID" value="KNZ44284.1"/>
    <property type="molecule type" value="Genomic_DNA"/>
</dbReference>
<gene>
    <name evidence="1" type="ORF">VP01_9312g1</name>
</gene>
<evidence type="ECO:0000313" key="2">
    <source>
        <dbReference type="Proteomes" id="UP000037035"/>
    </source>
</evidence>
<dbReference type="PANTHER" id="PTHR33064:SF37">
    <property type="entry name" value="RIBONUCLEASE H"/>
    <property type="match status" value="1"/>
</dbReference>
<dbReference type="FunFam" id="3.30.70.270:FF:000020">
    <property type="entry name" value="Transposon Tf2-6 polyprotein-like Protein"/>
    <property type="match status" value="1"/>
</dbReference>
<proteinExistence type="predicted"/>
<feature type="non-terminal residue" evidence="1">
    <location>
        <position position="1"/>
    </location>
</feature>
<organism evidence="1 2">
    <name type="scientific">Puccinia sorghi</name>
    <dbReference type="NCBI Taxonomy" id="27349"/>
    <lineage>
        <taxon>Eukaryota</taxon>
        <taxon>Fungi</taxon>
        <taxon>Dikarya</taxon>
        <taxon>Basidiomycota</taxon>
        <taxon>Pucciniomycotina</taxon>
        <taxon>Pucciniomycetes</taxon>
        <taxon>Pucciniales</taxon>
        <taxon>Pucciniaceae</taxon>
        <taxon>Puccinia</taxon>
    </lineage>
</organism>
<name>A0A0L6U6Z0_9BASI</name>
<dbReference type="Proteomes" id="UP000037035">
    <property type="component" value="Unassembled WGS sequence"/>
</dbReference>
<dbReference type="OrthoDB" id="2798231at2759"/>
<reference evidence="1 2" key="1">
    <citation type="submission" date="2015-08" db="EMBL/GenBank/DDBJ databases">
        <title>Next Generation Sequencing and Analysis of the Genome of Puccinia sorghi L Schw, the Causal Agent of Maize Common Rust.</title>
        <authorList>
            <person name="Rochi L."/>
            <person name="Burguener G."/>
            <person name="Darino M."/>
            <person name="Turjanski A."/>
            <person name="Kreff E."/>
            <person name="Dieguez M.J."/>
            <person name="Sacco F."/>
        </authorList>
    </citation>
    <scope>NUCLEOTIDE SEQUENCE [LARGE SCALE GENOMIC DNA]</scope>
    <source>
        <strain evidence="1 2">RO10H11247</strain>
    </source>
</reference>
<dbReference type="Gene3D" id="3.30.70.270">
    <property type="match status" value="1"/>
</dbReference>
<dbReference type="InterPro" id="IPR051320">
    <property type="entry name" value="Viral_Replic_Matur_Polypro"/>
</dbReference>
<dbReference type="AlphaFoldDB" id="A0A0L6U6Z0"/>
<keyword evidence="2" id="KW-1185">Reference proteome</keyword>
<dbReference type="VEuPathDB" id="FungiDB:VP01_9312g1"/>